<dbReference type="AlphaFoldDB" id="A0A183VE51"/>
<dbReference type="InterPro" id="IPR006721">
    <property type="entry name" value="ATP_synth_F1_esu_mt"/>
</dbReference>
<accession>A0A183VE51</accession>
<dbReference type="GO" id="GO:0042776">
    <property type="term" value="P:proton motive force-driven mitochondrial ATP synthesis"/>
    <property type="evidence" value="ECO:0007669"/>
    <property type="project" value="TreeGrafter"/>
</dbReference>
<comment type="similarity">
    <text evidence="1">Belongs to the eukaryotic ATPase epsilon family.</text>
</comment>
<sequence>MSYWRSAGITYVRFSQIAAQITRKCAKGETKAMIERRGRPTTIKVTKWENGKPIKEA</sequence>
<organism evidence="3 4">
    <name type="scientific">Toxocara canis</name>
    <name type="common">Canine roundworm</name>
    <dbReference type="NCBI Taxonomy" id="6265"/>
    <lineage>
        <taxon>Eukaryota</taxon>
        <taxon>Metazoa</taxon>
        <taxon>Ecdysozoa</taxon>
        <taxon>Nematoda</taxon>
        <taxon>Chromadorea</taxon>
        <taxon>Rhabditida</taxon>
        <taxon>Spirurina</taxon>
        <taxon>Ascaridomorpha</taxon>
        <taxon>Ascaridoidea</taxon>
        <taxon>Toxocaridae</taxon>
        <taxon>Toxocara</taxon>
    </lineage>
</organism>
<dbReference type="Proteomes" id="UP000050794">
    <property type="component" value="Unassembled WGS sequence"/>
</dbReference>
<dbReference type="GO" id="GO:0005743">
    <property type="term" value="C:mitochondrial inner membrane"/>
    <property type="evidence" value="ECO:0007669"/>
    <property type="project" value="InterPro"/>
</dbReference>
<dbReference type="Pfam" id="PF04627">
    <property type="entry name" value="ATP-synt_Eps"/>
    <property type="match status" value="1"/>
</dbReference>
<proteinExistence type="inferred from homology"/>
<name>A0A183VE51_TOXCA</name>
<dbReference type="GO" id="GO:0046933">
    <property type="term" value="F:proton-transporting ATP synthase activity, rotational mechanism"/>
    <property type="evidence" value="ECO:0007669"/>
    <property type="project" value="InterPro"/>
</dbReference>
<evidence type="ECO:0000313" key="4">
    <source>
        <dbReference type="WBParaSite" id="TCNE_0001902501-mRNA-1"/>
    </source>
</evidence>
<dbReference type="EMBL" id="UYWY01026277">
    <property type="protein sequence ID" value="VDM50342.1"/>
    <property type="molecule type" value="Genomic_DNA"/>
</dbReference>
<evidence type="ECO:0000256" key="1">
    <source>
        <dbReference type="ARBA" id="ARBA00009502"/>
    </source>
</evidence>
<dbReference type="PANTHER" id="PTHR12448">
    <property type="entry name" value="ATP SYNTHASE EPSILON CHAIN, MITOCHONDRIAL"/>
    <property type="match status" value="1"/>
</dbReference>
<reference evidence="2 3" key="2">
    <citation type="submission" date="2018-11" db="EMBL/GenBank/DDBJ databases">
        <authorList>
            <consortium name="Pathogen Informatics"/>
        </authorList>
    </citation>
    <scope>NUCLEOTIDE SEQUENCE [LARGE SCALE GENOMIC DNA]</scope>
</reference>
<evidence type="ECO:0000313" key="3">
    <source>
        <dbReference type="Proteomes" id="UP000050794"/>
    </source>
</evidence>
<reference evidence="4" key="1">
    <citation type="submission" date="2016-06" db="UniProtKB">
        <authorList>
            <consortium name="WormBaseParasite"/>
        </authorList>
    </citation>
    <scope>IDENTIFICATION</scope>
</reference>
<dbReference type="GO" id="GO:0045259">
    <property type="term" value="C:proton-transporting ATP synthase complex"/>
    <property type="evidence" value="ECO:0007669"/>
    <property type="project" value="InterPro"/>
</dbReference>
<evidence type="ECO:0000313" key="2">
    <source>
        <dbReference type="EMBL" id="VDM50342.1"/>
    </source>
</evidence>
<dbReference type="InterPro" id="IPR036742">
    <property type="entry name" value="ATP_synth_F1_esu_sf_mt"/>
</dbReference>
<dbReference type="WBParaSite" id="TCNE_0001902501-mRNA-1">
    <property type="protein sequence ID" value="TCNE_0001902501-mRNA-1"/>
    <property type="gene ID" value="TCNE_0001902501"/>
</dbReference>
<dbReference type="CDD" id="cd12153">
    <property type="entry name" value="F1-ATPase_epsilon"/>
    <property type="match status" value="1"/>
</dbReference>
<dbReference type="PANTHER" id="PTHR12448:SF0">
    <property type="entry name" value="ATP SYNTHASE SUBUNIT EPSILON, MITOCHONDRIAL"/>
    <property type="match status" value="1"/>
</dbReference>
<dbReference type="Gene3D" id="1.10.1620.20">
    <property type="entry name" value="ATP synthase, F1 complex, epsilon subunit superfamily, mitochondrial"/>
    <property type="match status" value="1"/>
</dbReference>
<dbReference type="SUPFAM" id="SSF48690">
    <property type="entry name" value="Epsilon subunit of mitochondrial F1F0-ATP synthase"/>
    <property type="match status" value="1"/>
</dbReference>
<gene>
    <name evidence="2" type="ORF">TCNE_LOCUS19021</name>
</gene>
<keyword evidence="3" id="KW-1185">Reference proteome</keyword>
<protein>
    <submittedName>
        <fullName evidence="4">ATP synthase subunit epsilon, mitochondrial</fullName>
    </submittedName>
</protein>